<dbReference type="OrthoDB" id="2060755at2"/>
<accession>A0A3P1T9D4</accession>
<dbReference type="EMBL" id="RQZG01000004">
    <property type="protein sequence ID" value="RRD05979.1"/>
    <property type="molecule type" value="Genomic_DNA"/>
</dbReference>
<dbReference type="SMART" id="SM00342">
    <property type="entry name" value="HTH_ARAC"/>
    <property type="match status" value="1"/>
</dbReference>
<evidence type="ECO:0000256" key="3">
    <source>
        <dbReference type="ARBA" id="ARBA00023163"/>
    </source>
</evidence>
<dbReference type="GO" id="GO:0043565">
    <property type="term" value="F:sequence-specific DNA binding"/>
    <property type="evidence" value="ECO:0007669"/>
    <property type="project" value="InterPro"/>
</dbReference>
<dbReference type="PANTHER" id="PTHR46796">
    <property type="entry name" value="HTH-TYPE TRANSCRIPTIONAL ACTIVATOR RHAS-RELATED"/>
    <property type="match status" value="1"/>
</dbReference>
<reference evidence="5 6" key="1">
    <citation type="submission" date="2018-11" db="EMBL/GenBank/DDBJ databases">
        <title>Genomes From Bacteria Associated with the Canine Oral Cavity: a Test Case for Automated Genome-Based Taxonomic Assignment.</title>
        <authorList>
            <person name="Coil D.A."/>
            <person name="Jospin G."/>
            <person name="Darling A.E."/>
            <person name="Wallis C."/>
            <person name="Davis I.J."/>
            <person name="Harris S."/>
            <person name="Eisen J.A."/>
            <person name="Holcombe L.J."/>
            <person name="O'Flynn C."/>
        </authorList>
    </citation>
    <scope>NUCLEOTIDE SEQUENCE [LARGE SCALE GENOMIC DNA]</scope>
    <source>
        <strain evidence="5 6">OH887_COT-365</strain>
    </source>
</reference>
<evidence type="ECO:0000256" key="1">
    <source>
        <dbReference type="ARBA" id="ARBA00023015"/>
    </source>
</evidence>
<dbReference type="PROSITE" id="PS01124">
    <property type="entry name" value="HTH_ARAC_FAMILY_2"/>
    <property type="match status" value="1"/>
</dbReference>
<dbReference type="AlphaFoldDB" id="A0A3P1T9D4"/>
<dbReference type="Pfam" id="PF12833">
    <property type="entry name" value="HTH_18"/>
    <property type="match status" value="1"/>
</dbReference>
<name>A0A3P1T9D4_9ACTN</name>
<keyword evidence="2" id="KW-0238">DNA-binding</keyword>
<dbReference type="Proteomes" id="UP000280819">
    <property type="component" value="Unassembled WGS sequence"/>
</dbReference>
<evidence type="ECO:0000259" key="4">
    <source>
        <dbReference type="PROSITE" id="PS01124"/>
    </source>
</evidence>
<organism evidence="5 6">
    <name type="scientific">Arachnia propionica</name>
    <dbReference type="NCBI Taxonomy" id="1750"/>
    <lineage>
        <taxon>Bacteria</taxon>
        <taxon>Bacillati</taxon>
        <taxon>Actinomycetota</taxon>
        <taxon>Actinomycetes</taxon>
        <taxon>Propionibacteriales</taxon>
        <taxon>Propionibacteriaceae</taxon>
        <taxon>Arachnia</taxon>
    </lineage>
</organism>
<feature type="domain" description="HTH araC/xylS-type" evidence="4">
    <location>
        <begin position="22"/>
        <end position="120"/>
    </location>
</feature>
<dbReference type="InterPro" id="IPR050204">
    <property type="entry name" value="AraC_XylS_family_regulators"/>
</dbReference>
<evidence type="ECO:0000313" key="5">
    <source>
        <dbReference type="EMBL" id="RRD05979.1"/>
    </source>
</evidence>
<dbReference type="SUPFAM" id="SSF46689">
    <property type="entry name" value="Homeodomain-like"/>
    <property type="match status" value="2"/>
</dbReference>
<evidence type="ECO:0000256" key="2">
    <source>
        <dbReference type="ARBA" id="ARBA00023125"/>
    </source>
</evidence>
<evidence type="ECO:0000313" key="6">
    <source>
        <dbReference type="Proteomes" id="UP000280819"/>
    </source>
</evidence>
<sequence>MPGPGRRPGGATDGVTPDALAARATRFLREHLTEPITVADLADELAWSPSHLTRAFTRTVGTSPIRYLAALRFHEAKRLLAVERLGVLETCHEVGFTSVGTFTRRFVADVGMPPGEFRRAADRVSEVELAAVSLWAPGIETRVRVRLEVPPEVEAGLGAFPYQWIGTFTTPVPCGPPVTGTLRRGIAEVELPVHPAGPWLLASITPSSADIADHLWPGCPFVARHPVPLTGLEREVVLQLRRAESWDHPVLVALPALHPRI</sequence>
<comment type="caution">
    <text evidence="5">The sequence shown here is derived from an EMBL/GenBank/DDBJ whole genome shotgun (WGS) entry which is preliminary data.</text>
</comment>
<protein>
    <submittedName>
        <fullName evidence="5">AraC family transcriptional regulator</fullName>
    </submittedName>
</protein>
<proteinExistence type="predicted"/>
<gene>
    <name evidence="5" type="ORF">EII34_04660</name>
</gene>
<dbReference type="InterPro" id="IPR009057">
    <property type="entry name" value="Homeodomain-like_sf"/>
</dbReference>
<keyword evidence="3" id="KW-0804">Transcription</keyword>
<dbReference type="InterPro" id="IPR018060">
    <property type="entry name" value="HTH_AraC"/>
</dbReference>
<keyword evidence="1" id="KW-0805">Transcription regulation</keyword>
<dbReference type="Gene3D" id="1.10.10.60">
    <property type="entry name" value="Homeodomain-like"/>
    <property type="match status" value="2"/>
</dbReference>
<dbReference type="GO" id="GO:0003700">
    <property type="term" value="F:DNA-binding transcription factor activity"/>
    <property type="evidence" value="ECO:0007669"/>
    <property type="project" value="InterPro"/>
</dbReference>